<feature type="region of interest" description="Disordered" evidence="1">
    <location>
        <begin position="1"/>
        <end position="50"/>
    </location>
</feature>
<gene>
    <name evidence="2" type="ORF">SEVIR_4G237300v2</name>
</gene>
<keyword evidence="3" id="KW-1185">Reference proteome</keyword>
<sequence length="258" mass="27857">MMAPFEQAGPAPAGWHAYQSNLPTTPRGRAGPPAAGSGSGEQCTPRRCDAHRPSEACHHMRGRGASSLQPSFIQLASQWLAQDDGLGLTSWWLAGFGAVARLSWPLVPRPWHRKQGPPARAAATLLPPARCTPCRPAPPAPLARTLRFVPRRPRPTPRGLGTRACAALGCGRAVPCPAAPPPAGVRLRDPWLRFRGPVSDRPLPSQPRTPALRACRPRRHDLRVYGCCCAATRRTRACRLWPLARWLAAIQPRAAATG</sequence>
<organism evidence="2 3">
    <name type="scientific">Setaria viridis</name>
    <name type="common">Green bristlegrass</name>
    <name type="synonym">Setaria italica subsp. viridis</name>
    <dbReference type="NCBI Taxonomy" id="4556"/>
    <lineage>
        <taxon>Eukaryota</taxon>
        <taxon>Viridiplantae</taxon>
        <taxon>Streptophyta</taxon>
        <taxon>Embryophyta</taxon>
        <taxon>Tracheophyta</taxon>
        <taxon>Spermatophyta</taxon>
        <taxon>Magnoliopsida</taxon>
        <taxon>Liliopsida</taxon>
        <taxon>Poales</taxon>
        <taxon>Poaceae</taxon>
        <taxon>PACMAD clade</taxon>
        <taxon>Panicoideae</taxon>
        <taxon>Panicodae</taxon>
        <taxon>Paniceae</taxon>
        <taxon>Cenchrinae</taxon>
        <taxon>Setaria</taxon>
    </lineage>
</organism>
<evidence type="ECO:0000256" key="1">
    <source>
        <dbReference type="SAM" id="MobiDB-lite"/>
    </source>
</evidence>
<evidence type="ECO:0000313" key="3">
    <source>
        <dbReference type="Proteomes" id="UP000298652"/>
    </source>
</evidence>
<feature type="compositionally biased region" description="Low complexity" evidence="1">
    <location>
        <begin position="23"/>
        <end position="36"/>
    </location>
</feature>
<dbReference type="Gramene" id="TKW22569">
    <property type="protein sequence ID" value="TKW22569"/>
    <property type="gene ID" value="SEVIR_4G237300v2"/>
</dbReference>
<dbReference type="AlphaFoldDB" id="A0A4U6V6J7"/>
<accession>A0A4U6V6J7</accession>
<proteinExistence type="predicted"/>
<evidence type="ECO:0000313" key="2">
    <source>
        <dbReference type="EMBL" id="TKW22569.1"/>
    </source>
</evidence>
<protein>
    <submittedName>
        <fullName evidence="2">Uncharacterized protein</fullName>
    </submittedName>
</protein>
<name>A0A4U6V6J7_SETVI</name>
<dbReference type="EMBL" id="CM016555">
    <property type="protein sequence ID" value="TKW22569.1"/>
    <property type="molecule type" value="Genomic_DNA"/>
</dbReference>
<dbReference type="Proteomes" id="UP000298652">
    <property type="component" value="Chromosome 4"/>
</dbReference>
<reference evidence="2" key="1">
    <citation type="submission" date="2019-03" db="EMBL/GenBank/DDBJ databases">
        <title>WGS assembly of Setaria viridis.</title>
        <authorList>
            <person name="Huang P."/>
            <person name="Jenkins J."/>
            <person name="Grimwood J."/>
            <person name="Barry K."/>
            <person name="Healey A."/>
            <person name="Mamidi S."/>
            <person name="Sreedasyam A."/>
            <person name="Shu S."/>
            <person name="Feldman M."/>
            <person name="Wu J."/>
            <person name="Yu Y."/>
            <person name="Chen C."/>
            <person name="Johnson J."/>
            <person name="Rokhsar D."/>
            <person name="Baxter I."/>
            <person name="Schmutz J."/>
            <person name="Brutnell T."/>
            <person name="Kellogg E."/>
        </authorList>
    </citation>
    <scope>NUCLEOTIDE SEQUENCE [LARGE SCALE GENOMIC DNA]</scope>
</reference>